<protein>
    <submittedName>
        <fullName evidence="2">Uncharacterized protein</fullName>
    </submittedName>
</protein>
<feature type="transmembrane region" description="Helical" evidence="1">
    <location>
        <begin position="97"/>
        <end position="117"/>
    </location>
</feature>
<feature type="transmembrane region" description="Helical" evidence="1">
    <location>
        <begin position="59"/>
        <end position="76"/>
    </location>
</feature>
<keyword evidence="1" id="KW-0472">Membrane</keyword>
<reference evidence="2 3" key="1">
    <citation type="submission" date="2019-09" db="EMBL/GenBank/DDBJ databases">
        <title>Taxonomy of Antarctic Massilia spp.: description of Massilia rubra sp. nov., Massilia aquatica sp. nov., Massilia mucilaginosa sp. nov., Massilia frigida sp. nov. isolated from streams, lakes and regoliths.</title>
        <authorList>
            <person name="Holochova P."/>
            <person name="Sedlacek I."/>
            <person name="Kralova S."/>
            <person name="Maslanova I."/>
            <person name="Busse H.-J."/>
            <person name="Stankova E."/>
            <person name="Vrbovska V."/>
            <person name="Kovarovic V."/>
            <person name="Bartak M."/>
            <person name="Svec P."/>
            <person name="Pantucek R."/>
        </authorList>
    </citation>
    <scope>NUCLEOTIDE SEQUENCE [LARGE SCALE GENOMIC DNA]</scope>
    <source>
        <strain evidence="2 3">CCM 8693</strain>
    </source>
</reference>
<dbReference type="Proteomes" id="UP000819052">
    <property type="component" value="Unassembled WGS sequence"/>
</dbReference>
<evidence type="ECO:0000256" key="1">
    <source>
        <dbReference type="SAM" id="Phobius"/>
    </source>
</evidence>
<evidence type="ECO:0000313" key="3">
    <source>
        <dbReference type="Proteomes" id="UP000819052"/>
    </source>
</evidence>
<feature type="transmembrane region" description="Helical" evidence="1">
    <location>
        <begin position="123"/>
        <end position="144"/>
    </location>
</feature>
<name>A0ABX0MCQ8_9BURK</name>
<dbReference type="EMBL" id="VVIW01000003">
    <property type="protein sequence ID" value="NHZ39921.1"/>
    <property type="molecule type" value="Genomic_DNA"/>
</dbReference>
<comment type="caution">
    <text evidence="2">The sequence shown here is derived from an EMBL/GenBank/DDBJ whole genome shotgun (WGS) entry which is preliminary data.</text>
</comment>
<keyword evidence="1" id="KW-1133">Transmembrane helix</keyword>
<accession>A0ABX0MCQ8</accession>
<gene>
    <name evidence="2" type="ORF">F1609_07065</name>
</gene>
<keyword evidence="1" id="KW-0812">Transmembrane</keyword>
<proteinExistence type="predicted"/>
<organism evidence="2 3">
    <name type="scientific">Massilia aquatica</name>
    <dbReference type="NCBI Taxonomy" id="2609000"/>
    <lineage>
        <taxon>Bacteria</taxon>
        <taxon>Pseudomonadati</taxon>
        <taxon>Pseudomonadota</taxon>
        <taxon>Betaproteobacteria</taxon>
        <taxon>Burkholderiales</taxon>
        <taxon>Oxalobacteraceae</taxon>
        <taxon>Telluria group</taxon>
        <taxon>Massilia</taxon>
    </lineage>
</organism>
<evidence type="ECO:0000313" key="2">
    <source>
        <dbReference type="EMBL" id="NHZ39921.1"/>
    </source>
</evidence>
<keyword evidence="3" id="KW-1185">Reference proteome</keyword>
<sequence length="148" mass="15147">MMQEKKDNAGFALPAPVETNPAAPAAPATDTAAPAATTTVEGQMPGLPAEAVNTGSRDMMIGGAVLLVLFIAFFFAKNAYANGLVGKRVPPAKANAAGWWMFIFMASLATAVVLAVVNSAKFVAPMFLGPLGAVAIVALVLMILSGRK</sequence>